<dbReference type="InterPro" id="IPR015946">
    <property type="entry name" value="KH_dom-like_a/b"/>
</dbReference>
<dbReference type="SUPFAM" id="SSF89919">
    <property type="entry name" value="Ribosome-binding factor A, RbfA"/>
    <property type="match status" value="1"/>
</dbReference>
<organism evidence="2 3">
    <name type="scientific">Candidatus Taylorbacteria bacterium RIFOXYD2_FULL_36_9</name>
    <dbReference type="NCBI Taxonomy" id="1802338"/>
    <lineage>
        <taxon>Bacteria</taxon>
        <taxon>Candidatus Tayloriibacteriota</taxon>
    </lineage>
</organism>
<evidence type="ECO:0000313" key="2">
    <source>
        <dbReference type="EMBL" id="OHA46999.1"/>
    </source>
</evidence>
<accession>A0A1G2PGW9</accession>
<evidence type="ECO:0000256" key="1">
    <source>
        <dbReference type="ARBA" id="ARBA00022517"/>
    </source>
</evidence>
<dbReference type="Pfam" id="PF02033">
    <property type="entry name" value="RBFA"/>
    <property type="match status" value="1"/>
</dbReference>
<reference evidence="2 3" key="1">
    <citation type="journal article" date="2016" name="Nat. Commun.">
        <title>Thousands of microbial genomes shed light on interconnected biogeochemical processes in an aquifer system.</title>
        <authorList>
            <person name="Anantharaman K."/>
            <person name="Brown C.T."/>
            <person name="Hug L.A."/>
            <person name="Sharon I."/>
            <person name="Castelle C.J."/>
            <person name="Probst A.J."/>
            <person name="Thomas B.C."/>
            <person name="Singh A."/>
            <person name="Wilkins M.J."/>
            <person name="Karaoz U."/>
            <person name="Brodie E.L."/>
            <person name="Williams K.H."/>
            <person name="Hubbard S.S."/>
            <person name="Banfield J.F."/>
        </authorList>
    </citation>
    <scope>NUCLEOTIDE SEQUENCE [LARGE SCALE GENOMIC DNA]</scope>
</reference>
<dbReference type="InterPro" id="IPR000238">
    <property type="entry name" value="RbfA"/>
</dbReference>
<evidence type="ECO:0000313" key="3">
    <source>
        <dbReference type="Proteomes" id="UP000176965"/>
    </source>
</evidence>
<dbReference type="InterPro" id="IPR023799">
    <property type="entry name" value="RbfA_dom_sf"/>
</dbReference>
<dbReference type="AlphaFoldDB" id="A0A1G2PGW9"/>
<gene>
    <name evidence="2" type="ORF">A2541_01115</name>
</gene>
<keyword evidence="1" id="KW-0690">Ribosome biogenesis</keyword>
<dbReference type="EMBL" id="MHSQ01000022">
    <property type="protein sequence ID" value="OHA46999.1"/>
    <property type="molecule type" value="Genomic_DNA"/>
</dbReference>
<name>A0A1G2PGW9_9BACT</name>
<proteinExistence type="predicted"/>
<dbReference type="Proteomes" id="UP000176965">
    <property type="component" value="Unassembled WGS sequence"/>
</dbReference>
<comment type="caution">
    <text evidence="2">The sequence shown here is derived from an EMBL/GenBank/DDBJ whole genome shotgun (WGS) entry which is preliminary data.</text>
</comment>
<dbReference type="GO" id="GO:0006364">
    <property type="term" value="P:rRNA processing"/>
    <property type="evidence" value="ECO:0007669"/>
    <property type="project" value="InterPro"/>
</dbReference>
<dbReference type="STRING" id="1802338.A2541_01115"/>
<protein>
    <recommendedName>
        <fullName evidence="4">Ribosome-binding factor A</fullName>
    </recommendedName>
</protein>
<evidence type="ECO:0008006" key="4">
    <source>
        <dbReference type="Google" id="ProtNLM"/>
    </source>
</evidence>
<dbReference type="Gene3D" id="3.30.300.20">
    <property type="match status" value="1"/>
</dbReference>
<sequence length="109" mass="12902">MTTTFKDEKLKEQIHKWAAIFLQKESNGSSLITVTDVKLSTRAEEATILFTVLPEDKQEVALEFARRQLSEFREFMNENIKIGRMPFFHFNIDRGEKHRQRIDEIITSR</sequence>